<dbReference type="Proteomes" id="UP000246077">
    <property type="component" value="Unassembled WGS sequence"/>
</dbReference>
<evidence type="ECO:0000313" key="2">
    <source>
        <dbReference type="Proteomes" id="UP000246077"/>
    </source>
</evidence>
<gene>
    <name evidence="1" type="ORF">DKG75_20440</name>
</gene>
<accession>A0A317DUQ2</accession>
<dbReference type="Pfam" id="PF05284">
    <property type="entry name" value="DUF736"/>
    <property type="match status" value="1"/>
</dbReference>
<name>A0A317DUQ2_9PROT</name>
<dbReference type="OrthoDB" id="9800788at2"/>
<comment type="caution">
    <text evidence="1">The sequence shown here is derived from an EMBL/GenBank/DDBJ whole genome shotgun (WGS) entry which is preliminary data.</text>
</comment>
<keyword evidence="2" id="KW-1185">Reference proteome</keyword>
<sequence length="44" mass="4969">MHLDQTDRPEIGAAWKCTGERAVDFLALQIDDPVFVQPIRASRT</sequence>
<dbReference type="InterPro" id="IPR007948">
    <property type="entry name" value="DUF736"/>
</dbReference>
<dbReference type="AlphaFoldDB" id="A0A317DUQ2"/>
<organism evidence="1 2">
    <name type="scientific">Zavarzinia compransoris</name>
    <dbReference type="NCBI Taxonomy" id="1264899"/>
    <lineage>
        <taxon>Bacteria</taxon>
        <taxon>Pseudomonadati</taxon>
        <taxon>Pseudomonadota</taxon>
        <taxon>Alphaproteobacteria</taxon>
        <taxon>Rhodospirillales</taxon>
        <taxon>Zavarziniaceae</taxon>
        <taxon>Zavarzinia</taxon>
    </lineage>
</organism>
<evidence type="ECO:0000313" key="1">
    <source>
        <dbReference type="EMBL" id="PWR18371.1"/>
    </source>
</evidence>
<reference evidence="2" key="1">
    <citation type="submission" date="2018-05" db="EMBL/GenBank/DDBJ databases">
        <title>Zavarzinia sp. HR-AS.</title>
        <authorList>
            <person name="Lee Y."/>
            <person name="Jeon C.O."/>
        </authorList>
    </citation>
    <scope>NUCLEOTIDE SEQUENCE [LARGE SCALE GENOMIC DNA]</scope>
    <source>
        <strain evidence="2">DSM 1231</strain>
    </source>
</reference>
<dbReference type="EMBL" id="QGLF01000006">
    <property type="protein sequence ID" value="PWR18371.1"/>
    <property type="molecule type" value="Genomic_DNA"/>
</dbReference>
<proteinExistence type="predicted"/>
<protein>
    <submittedName>
        <fullName evidence="1">Uncharacterized protein</fullName>
    </submittedName>
</protein>